<proteinExistence type="predicted"/>
<dbReference type="Proteomes" id="UP000516421">
    <property type="component" value="Chromosome"/>
</dbReference>
<gene>
    <name evidence="1" type="ORF">IDM48_11555</name>
</gene>
<protein>
    <submittedName>
        <fullName evidence="1">Uncharacterized protein</fullName>
    </submittedName>
</protein>
<dbReference type="RefSeq" id="WP_158004387.1">
    <property type="nucleotide sequence ID" value="NZ_CP061538.1"/>
</dbReference>
<name>A0A7S7AZN0_9MICC</name>
<reference evidence="1 2" key="1">
    <citation type="submission" date="2020-09" db="EMBL/GenBank/DDBJ databases">
        <title>Investigation of environmental microbe.</title>
        <authorList>
            <person name="Ou Y."/>
            <person name="Kang Q."/>
        </authorList>
    </citation>
    <scope>NUCLEOTIDE SEQUENCE [LARGE SCALE GENOMIC DNA]</scope>
    <source>
        <strain evidence="1 2">KJZ-9</strain>
    </source>
</reference>
<evidence type="ECO:0000313" key="2">
    <source>
        <dbReference type="Proteomes" id="UP000516421"/>
    </source>
</evidence>
<dbReference type="AlphaFoldDB" id="A0A7S7AZN0"/>
<sequence length="52" mass="5525">MIVIISIVLALAVIAVVASLENRVRVTAPILLVLRGTPEKALLSEEPSAARF</sequence>
<accession>A0A7S7AZN0</accession>
<organism evidence="1 2">
    <name type="scientific">Rothia amarae</name>
    <dbReference type="NCBI Taxonomy" id="169480"/>
    <lineage>
        <taxon>Bacteria</taxon>
        <taxon>Bacillati</taxon>
        <taxon>Actinomycetota</taxon>
        <taxon>Actinomycetes</taxon>
        <taxon>Micrococcales</taxon>
        <taxon>Micrococcaceae</taxon>
        <taxon>Rothia</taxon>
    </lineage>
</organism>
<dbReference type="EMBL" id="CP061538">
    <property type="protein sequence ID" value="QOW64957.1"/>
    <property type="molecule type" value="Genomic_DNA"/>
</dbReference>
<evidence type="ECO:0000313" key="1">
    <source>
        <dbReference type="EMBL" id="QOW64957.1"/>
    </source>
</evidence>
<keyword evidence="2" id="KW-1185">Reference proteome</keyword>